<evidence type="ECO:0000313" key="3">
    <source>
        <dbReference type="EMBL" id="MEE2025946.1"/>
    </source>
</evidence>
<name>A0ABU7JJR6_9GAMM</name>
<evidence type="ECO:0000259" key="2">
    <source>
        <dbReference type="Pfam" id="PF04235"/>
    </source>
</evidence>
<evidence type="ECO:0000313" key="4">
    <source>
        <dbReference type="Proteomes" id="UP001339167"/>
    </source>
</evidence>
<proteinExistence type="predicted"/>
<sequence>MHPFTFSHPERIHSMDVLRGIAILAIFWLNLPAFSIPLEFAHSLGWDQGQISQSDRMFFSLNTLLLDGTFITLFTLLFGAGMALLHQQTGPAYLQRRLWWLCLFGLLHLVLIWPGDILLSYALSGGFILYRGYLELGQQELRQKVKKFAVITLLLYTVFTLLLVAMMLSEEGFSLAMSAEEIAAAKALHSGPYAAILRQHFTEAVMLLISFPLSLLWLNLSLMLLGVYLLRSNWFQTGFNRETTLMLAFGGITLNGLTLMLALTSDFQIQLQKQAFWSPFAAAMLALSLGSVVIHSRRASKGWLQSWLAPCGKMAFTLYLSQSLVMVGLLRFVVPDWYLTLTKTDMALIAILGIGLQLLLARWYLQRFQQGPLETLWRKLSQRPANKSPVEVKQP</sequence>
<keyword evidence="1" id="KW-0812">Transmembrane</keyword>
<reference evidence="3 4" key="1">
    <citation type="submission" date="2023-06" db="EMBL/GenBank/DDBJ databases">
        <title>Alkalimonas sp., MEB004 an alkaliphilic bacterium isolated from Lonar Lake, India.</title>
        <authorList>
            <person name="Joshi A."/>
            <person name="Thite S."/>
        </authorList>
    </citation>
    <scope>NUCLEOTIDE SEQUENCE [LARGE SCALE GENOMIC DNA]</scope>
    <source>
        <strain evidence="3 4">MEB004</strain>
    </source>
</reference>
<feature type="transmembrane region" description="Helical" evidence="1">
    <location>
        <begin position="97"/>
        <end position="113"/>
    </location>
</feature>
<comment type="caution">
    <text evidence="3">The sequence shown here is derived from an EMBL/GenBank/DDBJ whole genome shotgun (WGS) entry which is preliminary data.</text>
</comment>
<organism evidence="3 4">
    <name type="scientific">Alkalimonas mucilaginosa</name>
    <dbReference type="NCBI Taxonomy" id="3057676"/>
    <lineage>
        <taxon>Bacteria</taxon>
        <taxon>Pseudomonadati</taxon>
        <taxon>Pseudomonadota</taxon>
        <taxon>Gammaproteobacteria</taxon>
        <taxon>Alkalimonas</taxon>
    </lineage>
</organism>
<dbReference type="InterPro" id="IPR007349">
    <property type="entry name" value="DUF418"/>
</dbReference>
<feature type="transmembrane region" description="Helical" evidence="1">
    <location>
        <begin position="119"/>
        <end position="136"/>
    </location>
</feature>
<dbReference type="EMBL" id="JAUGZK010000019">
    <property type="protein sequence ID" value="MEE2025946.1"/>
    <property type="molecule type" value="Genomic_DNA"/>
</dbReference>
<feature type="transmembrane region" description="Helical" evidence="1">
    <location>
        <begin position="346"/>
        <end position="365"/>
    </location>
</feature>
<feature type="transmembrane region" description="Helical" evidence="1">
    <location>
        <begin position="315"/>
        <end position="334"/>
    </location>
</feature>
<gene>
    <name evidence="3" type="ORF">QWF21_17025</name>
</gene>
<dbReference type="RefSeq" id="WP_330089255.1">
    <property type="nucleotide sequence ID" value="NZ_JAUGZK010000019.1"/>
</dbReference>
<feature type="transmembrane region" description="Helical" evidence="1">
    <location>
        <begin position="207"/>
        <end position="231"/>
    </location>
</feature>
<keyword evidence="4" id="KW-1185">Reference proteome</keyword>
<dbReference type="PANTHER" id="PTHR30590">
    <property type="entry name" value="INNER MEMBRANE PROTEIN"/>
    <property type="match status" value="1"/>
</dbReference>
<evidence type="ECO:0000256" key="1">
    <source>
        <dbReference type="SAM" id="Phobius"/>
    </source>
</evidence>
<feature type="transmembrane region" description="Helical" evidence="1">
    <location>
        <begin position="243"/>
        <end position="263"/>
    </location>
</feature>
<dbReference type="Pfam" id="PF04235">
    <property type="entry name" value="DUF418"/>
    <property type="match status" value="1"/>
</dbReference>
<feature type="transmembrane region" description="Helical" evidence="1">
    <location>
        <begin position="275"/>
        <end position="294"/>
    </location>
</feature>
<dbReference type="PANTHER" id="PTHR30590:SF2">
    <property type="entry name" value="INNER MEMBRANE PROTEIN"/>
    <property type="match status" value="1"/>
</dbReference>
<feature type="domain" description="DUF418" evidence="2">
    <location>
        <begin position="230"/>
        <end position="382"/>
    </location>
</feature>
<protein>
    <submittedName>
        <fullName evidence="3">DUF418 domain-containing protein</fullName>
    </submittedName>
</protein>
<feature type="transmembrane region" description="Helical" evidence="1">
    <location>
        <begin position="148"/>
        <end position="168"/>
    </location>
</feature>
<keyword evidence="1" id="KW-1133">Transmembrane helix</keyword>
<feature type="transmembrane region" description="Helical" evidence="1">
    <location>
        <begin position="64"/>
        <end position="85"/>
    </location>
</feature>
<dbReference type="InterPro" id="IPR052529">
    <property type="entry name" value="Bact_Transport_Assoc"/>
</dbReference>
<keyword evidence="1" id="KW-0472">Membrane</keyword>
<accession>A0ABU7JJR6</accession>
<feature type="transmembrane region" description="Helical" evidence="1">
    <location>
        <begin position="21"/>
        <end position="44"/>
    </location>
</feature>
<dbReference type="Proteomes" id="UP001339167">
    <property type="component" value="Unassembled WGS sequence"/>
</dbReference>